<dbReference type="SUPFAM" id="SSF50998">
    <property type="entry name" value="Quinoprotein alcohol dehydrogenase-like"/>
    <property type="match status" value="1"/>
</dbReference>
<evidence type="ECO:0000313" key="9">
    <source>
        <dbReference type="Proteomes" id="UP000821853"/>
    </source>
</evidence>
<feature type="repeat" description="WD" evidence="4">
    <location>
        <begin position="909"/>
        <end position="950"/>
    </location>
</feature>
<dbReference type="SUPFAM" id="SSF52540">
    <property type="entry name" value="P-loop containing nucleoside triphosphate hydrolases"/>
    <property type="match status" value="1"/>
</dbReference>
<protein>
    <recommendedName>
        <fullName evidence="10">Apoptotic protease-activating factor 1</fullName>
    </recommendedName>
</protein>
<dbReference type="InterPro" id="IPR011047">
    <property type="entry name" value="Quinoprotein_ADH-like_sf"/>
</dbReference>
<feature type="repeat" description="WD" evidence="4">
    <location>
        <begin position="444"/>
        <end position="477"/>
    </location>
</feature>
<dbReference type="GO" id="GO:0005829">
    <property type="term" value="C:cytosol"/>
    <property type="evidence" value="ECO:0007669"/>
    <property type="project" value="UniProtKB-ARBA"/>
</dbReference>
<reference evidence="8 9" key="1">
    <citation type="journal article" date="2020" name="Cell">
        <title>Large-Scale Comparative Analyses of Tick Genomes Elucidate Their Genetic Diversity and Vector Capacities.</title>
        <authorList>
            <consortium name="Tick Genome and Microbiome Consortium (TIGMIC)"/>
            <person name="Jia N."/>
            <person name="Wang J."/>
            <person name="Shi W."/>
            <person name="Du L."/>
            <person name="Sun Y."/>
            <person name="Zhan W."/>
            <person name="Jiang J.F."/>
            <person name="Wang Q."/>
            <person name="Zhang B."/>
            <person name="Ji P."/>
            <person name="Bell-Sakyi L."/>
            <person name="Cui X.M."/>
            <person name="Yuan T.T."/>
            <person name="Jiang B.G."/>
            <person name="Yang W.F."/>
            <person name="Lam T.T."/>
            <person name="Chang Q.C."/>
            <person name="Ding S.J."/>
            <person name="Wang X.J."/>
            <person name="Zhu J.G."/>
            <person name="Ruan X.D."/>
            <person name="Zhao L."/>
            <person name="Wei J.T."/>
            <person name="Ye R.Z."/>
            <person name="Que T.C."/>
            <person name="Du C.H."/>
            <person name="Zhou Y.H."/>
            <person name="Cheng J.X."/>
            <person name="Dai P.F."/>
            <person name="Guo W.B."/>
            <person name="Han X.H."/>
            <person name="Huang E.J."/>
            <person name="Li L.F."/>
            <person name="Wei W."/>
            <person name="Gao Y.C."/>
            <person name="Liu J.Z."/>
            <person name="Shao H.Z."/>
            <person name="Wang X."/>
            <person name="Wang C.C."/>
            <person name="Yang T.C."/>
            <person name="Huo Q.B."/>
            <person name="Li W."/>
            <person name="Chen H.Y."/>
            <person name="Chen S.E."/>
            <person name="Zhou L.G."/>
            <person name="Ni X.B."/>
            <person name="Tian J.H."/>
            <person name="Sheng Y."/>
            <person name="Liu T."/>
            <person name="Pan Y.S."/>
            <person name="Xia L.Y."/>
            <person name="Li J."/>
            <person name="Zhao F."/>
            <person name="Cao W.C."/>
        </authorList>
    </citation>
    <scope>NUCLEOTIDE SEQUENCE [LARGE SCALE GENOMIC DNA]</scope>
    <source>
        <strain evidence="8">HaeL-2018</strain>
    </source>
</reference>
<dbReference type="Pfam" id="PF17908">
    <property type="entry name" value="APAF1_C"/>
    <property type="match status" value="1"/>
</dbReference>
<feature type="domain" description="APAF-1 helical" evidence="6">
    <location>
        <begin position="228"/>
        <end position="367"/>
    </location>
</feature>
<evidence type="ECO:0000259" key="6">
    <source>
        <dbReference type="Pfam" id="PF17908"/>
    </source>
</evidence>
<evidence type="ECO:0000313" key="8">
    <source>
        <dbReference type="EMBL" id="KAH9373391.1"/>
    </source>
</evidence>
<dbReference type="Pfam" id="PF00400">
    <property type="entry name" value="WD40"/>
    <property type="match status" value="7"/>
</dbReference>
<dbReference type="PANTHER" id="PTHR22845:SF5">
    <property type="entry name" value="APOPTOTIC PROTEASE-ACTIVATING FACTOR 1"/>
    <property type="match status" value="1"/>
</dbReference>
<dbReference type="InterPro" id="IPR019775">
    <property type="entry name" value="WD40_repeat_CS"/>
</dbReference>
<dbReference type="PANTHER" id="PTHR22845">
    <property type="entry name" value="APOPTOTIC PROTEASE-ACTIVATING FACTOR 1"/>
    <property type="match status" value="1"/>
</dbReference>
<dbReference type="Gene3D" id="3.40.50.300">
    <property type="entry name" value="P-loop containing nucleotide triphosphate hydrolases"/>
    <property type="match status" value="1"/>
</dbReference>
<name>A0A9J6GF12_HAELO</name>
<dbReference type="InterPro" id="IPR015943">
    <property type="entry name" value="WD40/YVTN_repeat-like_dom_sf"/>
</dbReference>
<dbReference type="Gene3D" id="2.130.10.10">
    <property type="entry name" value="YVTN repeat-like/Quinoprotein amine dehydrogenase"/>
    <property type="match status" value="4"/>
</dbReference>
<evidence type="ECO:0000256" key="2">
    <source>
        <dbReference type="ARBA" id="ARBA00022703"/>
    </source>
</evidence>
<dbReference type="InterPro" id="IPR041452">
    <property type="entry name" value="APAF1_C"/>
</dbReference>
<feature type="domain" description="NB-ARC" evidence="5">
    <location>
        <begin position="5"/>
        <end position="73"/>
    </location>
</feature>
<feature type="domain" description="Apoptotic protease-activating factor 1 winged-helix" evidence="7">
    <location>
        <begin position="153"/>
        <end position="220"/>
    </location>
</feature>
<evidence type="ECO:0000256" key="1">
    <source>
        <dbReference type="ARBA" id="ARBA00022574"/>
    </source>
</evidence>
<dbReference type="PROSITE" id="PS50294">
    <property type="entry name" value="WD_REPEATS_REGION"/>
    <property type="match status" value="3"/>
</dbReference>
<dbReference type="GO" id="GO:0006915">
    <property type="term" value="P:apoptotic process"/>
    <property type="evidence" value="ECO:0007669"/>
    <property type="project" value="UniProtKB-KW"/>
</dbReference>
<organism evidence="8 9">
    <name type="scientific">Haemaphysalis longicornis</name>
    <name type="common">Bush tick</name>
    <dbReference type="NCBI Taxonomy" id="44386"/>
    <lineage>
        <taxon>Eukaryota</taxon>
        <taxon>Metazoa</taxon>
        <taxon>Ecdysozoa</taxon>
        <taxon>Arthropoda</taxon>
        <taxon>Chelicerata</taxon>
        <taxon>Arachnida</taxon>
        <taxon>Acari</taxon>
        <taxon>Parasitiformes</taxon>
        <taxon>Ixodida</taxon>
        <taxon>Ixodoidea</taxon>
        <taxon>Ixodidae</taxon>
        <taxon>Haemaphysalinae</taxon>
        <taxon>Haemaphysalis</taxon>
    </lineage>
</organism>
<feature type="repeat" description="WD" evidence="4">
    <location>
        <begin position="393"/>
        <end position="434"/>
    </location>
</feature>
<dbReference type="AlphaFoldDB" id="A0A9J6GF12"/>
<dbReference type="InterPro" id="IPR001680">
    <property type="entry name" value="WD40_rpt"/>
</dbReference>
<proteinExistence type="predicted"/>
<keyword evidence="9" id="KW-1185">Reference proteome</keyword>
<dbReference type="InterPro" id="IPR002182">
    <property type="entry name" value="NB-ARC"/>
</dbReference>
<dbReference type="PROSITE" id="PS50082">
    <property type="entry name" value="WD_REPEATS_2"/>
    <property type="match status" value="3"/>
</dbReference>
<sequence>MEVQLSPFVRSPQALLVLDDVWSAKVISAFNVGCPLLVTTRDTSVVDLVKMHKISVEVQEGLSIDETKQLFASVFEVAPDMVPPQVADIHRAHRGLPLLMANMAAVLQPYANCPEKWEPYIQQQARTGQRVRHGSGSSYDSYLELILASLDEDDRGYFESFALFLEDIDIPSLVFEVLWGMDSASVEHIMDVLVKKSLVRKEPVHDSYTYGIHDLYLSFLKRRSSESLKDLHRQFVEKLLKRWKPWEMPCRRNYFYCYLGYHLDAAGMGQELRDIFLDLRFVERKVQCIGPTDLVSDLHRYEHQFRSDPQARTTPLSVAKERQDMQRFLQPNVHFLSGRDADVIQLALREPRSSSVHAKAMQLVRKRVSSNHEAPYFVWTNMPDTRSQAAVRMKHEKGGVNHAEFSPDDSLIASAGEDGSVRLWQSQSGNELQVLRLNQPGDASDGDVPSVNFCAFSPDGKHLASASSDCKVYLWNITAGIKSAPGKSPVLPARRTDSRKSSACSTFAEVQHSAPVLCCAFSADGKLLASGDERGCVKLHRIVKWEELQEVESAVPQQSRAVRSCCFTRDSRRLVLTLGGHEVLIWELFLASGGAQAAEPRPPQILGHEDCAVADCCLSHSQRLVSTARQQLISAAGQHVWTWDLQDPSQGSAKRYNGFWMSYNLTCCAVSPDGGLIAAGTSLRAILLWDADTGAALGSFKGDAEDVKSVRFSHDGTQLVSASVRMAQWWSGTLLTVMPVLDVVFDERGPLVASVDEAGILQISSGLNTKLEAKHALDGSENNNRCEEVSCCCFTHDREALVLGTKSGHVSLFKLGTKECLALGSHNDCVTSILAWPEGLAISASLDATVKMWHKDGTHRTLSGHQGQITAPCRLFGDGSSRLLSSSNKGELLVWNWASPYKLLARIGASSNDSAVLCCDASPDGQFILSGSADKSVQLWNLDASEALDACVRCCRFGSTSRGAIAAAGTDKGSVYVCSLDEKSWQKVGQHNLNSWVWDLAFSPDGRQLASLSGSICWWSLDFESEWATYSPEDGGSIPSVDSQPGRRSHRLLRRFQLQSSRAAALFVSPDFDTFVTADDSGILYVLNKVVAEEEG</sequence>
<accession>A0A9J6GF12</accession>
<dbReference type="InterPro" id="IPR027417">
    <property type="entry name" value="P-loop_NTPase"/>
</dbReference>
<evidence type="ECO:0000256" key="4">
    <source>
        <dbReference type="PROSITE-ProRule" id="PRU00221"/>
    </source>
</evidence>
<evidence type="ECO:0008006" key="10">
    <source>
        <dbReference type="Google" id="ProtNLM"/>
    </source>
</evidence>
<dbReference type="InterPro" id="IPR036388">
    <property type="entry name" value="WH-like_DNA-bd_sf"/>
</dbReference>
<dbReference type="PROSITE" id="PS00678">
    <property type="entry name" value="WD_REPEATS_1"/>
    <property type="match status" value="2"/>
</dbReference>
<dbReference type="EMBL" id="JABSTR010000006">
    <property type="protein sequence ID" value="KAH9373391.1"/>
    <property type="molecule type" value="Genomic_DNA"/>
</dbReference>
<dbReference type="Gene3D" id="1.10.10.10">
    <property type="entry name" value="Winged helix-like DNA-binding domain superfamily/Winged helix DNA-binding domain"/>
    <property type="match status" value="1"/>
</dbReference>
<dbReference type="SUPFAM" id="SSF50978">
    <property type="entry name" value="WD40 repeat-like"/>
    <property type="match status" value="2"/>
</dbReference>
<evidence type="ECO:0000259" key="7">
    <source>
        <dbReference type="Pfam" id="PF21296"/>
    </source>
</evidence>
<dbReference type="OMA" id="INECATW"/>
<dbReference type="VEuPathDB" id="VectorBase:HLOH_056383"/>
<dbReference type="Gene3D" id="1.25.40.370">
    <property type="match status" value="1"/>
</dbReference>
<dbReference type="InterPro" id="IPR036322">
    <property type="entry name" value="WD40_repeat_dom_sf"/>
</dbReference>
<dbReference type="Pfam" id="PF00931">
    <property type="entry name" value="NB-ARC"/>
    <property type="match status" value="1"/>
</dbReference>
<gene>
    <name evidence="8" type="ORF">HPB48_009436</name>
</gene>
<dbReference type="GO" id="GO:0043531">
    <property type="term" value="F:ADP binding"/>
    <property type="evidence" value="ECO:0007669"/>
    <property type="project" value="InterPro"/>
</dbReference>
<evidence type="ECO:0000256" key="3">
    <source>
        <dbReference type="ARBA" id="ARBA00022737"/>
    </source>
</evidence>
<keyword evidence="1 4" id="KW-0853">WD repeat</keyword>
<dbReference type="Pfam" id="PF21296">
    <property type="entry name" value="WHD_APAF1"/>
    <property type="match status" value="1"/>
</dbReference>
<dbReference type="Proteomes" id="UP000821853">
    <property type="component" value="Chromosome 4"/>
</dbReference>
<dbReference type="OrthoDB" id="6478402at2759"/>
<keyword evidence="2" id="KW-0053">Apoptosis</keyword>
<dbReference type="Gene3D" id="1.10.8.430">
    <property type="entry name" value="Helical domain of apoptotic protease-activating factors"/>
    <property type="match status" value="1"/>
</dbReference>
<keyword evidence="3" id="KW-0677">Repeat</keyword>
<dbReference type="InterPro" id="IPR048975">
    <property type="entry name" value="WHD_APAF1"/>
</dbReference>
<dbReference type="InterPro" id="IPR042197">
    <property type="entry name" value="Apaf_helical"/>
</dbReference>
<comment type="caution">
    <text evidence="8">The sequence shown here is derived from an EMBL/GenBank/DDBJ whole genome shotgun (WGS) entry which is preliminary data.</text>
</comment>
<dbReference type="SMART" id="SM00320">
    <property type="entry name" value="WD40"/>
    <property type="match status" value="13"/>
</dbReference>
<evidence type="ECO:0000259" key="5">
    <source>
        <dbReference type="Pfam" id="PF00931"/>
    </source>
</evidence>